<evidence type="ECO:0000313" key="1">
    <source>
        <dbReference type="EMBL" id="RGR11334.1"/>
    </source>
</evidence>
<dbReference type="AlphaFoldDB" id="A0A412DHM6"/>
<dbReference type="EMBL" id="QRTW01000022">
    <property type="protein sequence ID" value="RGR11334.1"/>
    <property type="molecule type" value="Genomic_DNA"/>
</dbReference>
<reference evidence="1 2" key="1">
    <citation type="submission" date="2018-08" db="EMBL/GenBank/DDBJ databases">
        <title>A genome reference for cultivated species of the human gut microbiota.</title>
        <authorList>
            <person name="Zou Y."/>
            <person name="Xue W."/>
            <person name="Luo G."/>
        </authorList>
    </citation>
    <scope>NUCLEOTIDE SEQUENCE [LARGE SCALE GENOMIC DNA]</scope>
    <source>
        <strain evidence="1 2">AF26-20BH</strain>
    </source>
</reference>
<organism evidence="1 2">
    <name type="scientific">Bacteroides stercoris</name>
    <dbReference type="NCBI Taxonomy" id="46506"/>
    <lineage>
        <taxon>Bacteria</taxon>
        <taxon>Pseudomonadati</taxon>
        <taxon>Bacteroidota</taxon>
        <taxon>Bacteroidia</taxon>
        <taxon>Bacteroidales</taxon>
        <taxon>Bacteroidaceae</taxon>
        <taxon>Bacteroides</taxon>
    </lineage>
</organism>
<evidence type="ECO:0000313" key="2">
    <source>
        <dbReference type="Proteomes" id="UP000283310"/>
    </source>
</evidence>
<dbReference type="Proteomes" id="UP000283310">
    <property type="component" value="Unassembled WGS sequence"/>
</dbReference>
<gene>
    <name evidence="1" type="ORF">DWY65_12105</name>
</gene>
<dbReference type="RefSeq" id="WP_117904277.1">
    <property type="nucleotide sequence ID" value="NZ_JADNPL010000016.1"/>
</dbReference>
<protein>
    <submittedName>
        <fullName evidence="1">Uncharacterized protein</fullName>
    </submittedName>
</protein>
<name>A0A412DHM6_BACSE</name>
<accession>A0A412DHM6</accession>
<proteinExistence type="predicted"/>
<comment type="caution">
    <text evidence="1">The sequence shown here is derived from an EMBL/GenBank/DDBJ whole genome shotgun (WGS) entry which is preliminary data.</text>
</comment>
<sequence length="115" mass="12710">MKKSTVSTETFTNIHAETDKGLLHLPSLPLAYTAPMPKGKSSRCQIVPPWGKFHSTTEKVPFHHDGTKLSPCRNNIALAIAGTHHPDNRLWAQPAGYVPNILTFAHVIFFVHAAF</sequence>